<evidence type="ECO:0000313" key="2">
    <source>
        <dbReference type="EMBL" id="GGZ19395.1"/>
    </source>
</evidence>
<feature type="transmembrane region" description="Helical" evidence="1">
    <location>
        <begin position="18"/>
        <end position="36"/>
    </location>
</feature>
<dbReference type="EMBL" id="BMWX01000002">
    <property type="protein sequence ID" value="GGZ19395.1"/>
    <property type="molecule type" value="Genomic_DNA"/>
</dbReference>
<keyword evidence="3" id="KW-1185">Reference proteome</keyword>
<dbReference type="Proteomes" id="UP000619457">
    <property type="component" value="Unassembled WGS sequence"/>
</dbReference>
<proteinExistence type="predicted"/>
<feature type="transmembrane region" description="Helical" evidence="1">
    <location>
        <begin position="42"/>
        <end position="59"/>
    </location>
</feature>
<keyword evidence="1" id="KW-1133">Transmembrane helix</keyword>
<accession>A0A918PQ93</accession>
<protein>
    <recommendedName>
        <fullName evidence="4">Glycine zipper family protein</fullName>
    </recommendedName>
</protein>
<sequence length="65" mass="6820">MSRGKILNIQNNMNKEKIIVLGAAFGVAIGSIISVFTGNPALWISLGIAFGAGLGLAYSQRKSIK</sequence>
<evidence type="ECO:0000313" key="3">
    <source>
        <dbReference type="Proteomes" id="UP000619457"/>
    </source>
</evidence>
<gene>
    <name evidence="2" type="ORF">GCM10007049_09740</name>
</gene>
<comment type="caution">
    <text evidence="2">The sequence shown here is derived from an EMBL/GenBank/DDBJ whole genome shotgun (WGS) entry which is preliminary data.</text>
</comment>
<reference evidence="2" key="2">
    <citation type="submission" date="2020-09" db="EMBL/GenBank/DDBJ databases">
        <authorList>
            <person name="Sun Q."/>
            <person name="Kim S."/>
        </authorList>
    </citation>
    <scope>NUCLEOTIDE SEQUENCE</scope>
    <source>
        <strain evidence="2">KCTC 12368</strain>
    </source>
</reference>
<evidence type="ECO:0008006" key="4">
    <source>
        <dbReference type="Google" id="ProtNLM"/>
    </source>
</evidence>
<dbReference type="AlphaFoldDB" id="A0A918PQ93"/>
<reference evidence="2" key="1">
    <citation type="journal article" date="2014" name="Int. J. Syst. Evol. Microbiol.">
        <title>Complete genome sequence of Corynebacterium casei LMG S-19264T (=DSM 44701T), isolated from a smear-ripened cheese.</title>
        <authorList>
            <consortium name="US DOE Joint Genome Institute (JGI-PGF)"/>
            <person name="Walter F."/>
            <person name="Albersmeier A."/>
            <person name="Kalinowski J."/>
            <person name="Ruckert C."/>
        </authorList>
    </citation>
    <scope>NUCLEOTIDE SEQUENCE</scope>
    <source>
        <strain evidence="2">KCTC 12368</strain>
    </source>
</reference>
<evidence type="ECO:0000256" key="1">
    <source>
        <dbReference type="SAM" id="Phobius"/>
    </source>
</evidence>
<name>A0A918PQ93_9BACT</name>
<keyword evidence="1" id="KW-0472">Membrane</keyword>
<organism evidence="2 3">
    <name type="scientific">Echinicola pacifica</name>
    <dbReference type="NCBI Taxonomy" id="346377"/>
    <lineage>
        <taxon>Bacteria</taxon>
        <taxon>Pseudomonadati</taxon>
        <taxon>Bacteroidota</taxon>
        <taxon>Cytophagia</taxon>
        <taxon>Cytophagales</taxon>
        <taxon>Cyclobacteriaceae</taxon>
        <taxon>Echinicola</taxon>
    </lineage>
</organism>
<keyword evidence="1" id="KW-0812">Transmembrane</keyword>